<reference evidence="1 2" key="1">
    <citation type="submission" date="2019-11" db="EMBL/GenBank/DDBJ databases">
        <title>Characterisation of Fundicoccus ignavus gen. nov. sp. nov., a novel genus of the family Aerococcaceae from bulk tank milk.</title>
        <authorList>
            <person name="Siebert A."/>
            <person name="Huptas C."/>
            <person name="Wenning M."/>
            <person name="Scherer S."/>
            <person name="Doll E.V."/>
        </authorList>
    </citation>
    <scope>NUCLEOTIDE SEQUENCE [LARGE SCALE GENOMIC DNA]</scope>
    <source>
        <strain evidence="1 2">DSM 109652</strain>
    </source>
</reference>
<evidence type="ECO:0008006" key="3">
    <source>
        <dbReference type="Google" id="ProtNLM"/>
    </source>
</evidence>
<dbReference type="Proteomes" id="UP000440066">
    <property type="component" value="Unassembled WGS sequence"/>
</dbReference>
<dbReference type="RefSeq" id="WP_366927763.1">
    <property type="nucleotide sequence ID" value="NZ_WJQT01000006.1"/>
</dbReference>
<evidence type="ECO:0000313" key="2">
    <source>
        <dbReference type="Proteomes" id="UP000440066"/>
    </source>
</evidence>
<protein>
    <recommendedName>
        <fullName evidence="3">Phage tail protein</fullName>
    </recommendedName>
</protein>
<dbReference type="AlphaFoldDB" id="A0A844CH86"/>
<evidence type="ECO:0000313" key="1">
    <source>
        <dbReference type="EMBL" id="MRJ47075.1"/>
    </source>
</evidence>
<gene>
    <name evidence="1" type="ORF">GF867_05820</name>
</gene>
<sequence>MSHQVYLIINSITLPLPTSYVLEYRDIEAETGGETEAGTIQRDVVRHGVVSIGVTFNCSPQWVKIFSGLKQNSMLQVRYLDTESLELNTSNMYIEGLSVKLIKDTSYKGLWEVSFILNEY</sequence>
<dbReference type="EMBL" id="WJQT01000006">
    <property type="protein sequence ID" value="MRJ47075.1"/>
    <property type="molecule type" value="Genomic_DNA"/>
</dbReference>
<accession>A0A844CH86</accession>
<proteinExistence type="predicted"/>
<organism evidence="1 2">
    <name type="scientific">Fundicoccus ignavus</name>
    <dbReference type="NCBI Taxonomy" id="2664442"/>
    <lineage>
        <taxon>Bacteria</taxon>
        <taxon>Bacillati</taxon>
        <taxon>Bacillota</taxon>
        <taxon>Bacilli</taxon>
        <taxon>Lactobacillales</taxon>
        <taxon>Aerococcaceae</taxon>
        <taxon>Fundicoccus</taxon>
    </lineage>
</organism>
<comment type="caution">
    <text evidence="1">The sequence shown here is derived from an EMBL/GenBank/DDBJ whole genome shotgun (WGS) entry which is preliminary data.</text>
</comment>
<name>A0A844CH86_9LACT</name>